<protein>
    <submittedName>
        <fullName evidence="1">AlNc14C6G845 protein</fullName>
    </submittedName>
</protein>
<reference evidence="1" key="1">
    <citation type="journal article" date="2011" name="PLoS Biol.">
        <title>Gene gain and loss during evolution of obligate parasitism in the white rust pathogen of Arabidopsis thaliana.</title>
        <authorList>
            <person name="Kemen E."/>
            <person name="Gardiner A."/>
            <person name="Schultz-Larsen T."/>
            <person name="Kemen A.C."/>
            <person name="Balmuth A.L."/>
            <person name="Robert-Seilaniantz A."/>
            <person name="Bailey K."/>
            <person name="Holub E."/>
            <person name="Studholme D.J."/>
            <person name="Maclean D."/>
            <person name="Jones J.D."/>
        </authorList>
    </citation>
    <scope>NUCLEOTIDE SEQUENCE</scope>
</reference>
<dbReference type="EMBL" id="FR824051">
    <property type="protein sequence ID" value="CCA14794.1"/>
    <property type="molecule type" value="Genomic_DNA"/>
</dbReference>
<gene>
    <name evidence="1" type="primary">AlNc14C6G845</name>
    <name evidence="1" type="ORF">ALNC14_009370</name>
</gene>
<proteinExistence type="predicted"/>
<dbReference type="HOGENOM" id="CLU_2390561_0_0_1"/>
<evidence type="ECO:0000313" key="1">
    <source>
        <dbReference type="EMBL" id="CCA14794.1"/>
    </source>
</evidence>
<reference evidence="1" key="2">
    <citation type="submission" date="2011-02" db="EMBL/GenBank/DDBJ databases">
        <authorList>
            <person name="MacLean D."/>
        </authorList>
    </citation>
    <scope>NUCLEOTIDE SEQUENCE</scope>
</reference>
<dbReference type="AlphaFoldDB" id="F0W169"/>
<name>F0W169_9STRA</name>
<organism evidence="1">
    <name type="scientific">Albugo laibachii Nc14</name>
    <dbReference type="NCBI Taxonomy" id="890382"/>
    <lineage>
        <taxon>Eukaryota</taxon>
        <taxon>Sar</taxon>
        <taxon>Stramenopiles</taxon>
        <taxon>Oomycota</taxon>
        <taxon>Peronosporomycetes</taxon>
        <taxon>Albuginales</taxon>
        <taxon>Albuginaceae</taxon>
        <taxon>Albugo</taxon>
    </lineage>
</organism>
<accession>F0W169</accession>
<sequence>MKSVRSRILGSISVLGKLVTRVAYCNYFAFNRKKGTIPDTLFHIRKKNQRAPVYIPRSDFTLDTKTTVSAKLEKDPFPFVLSAPFSLRNFASRL</sequence>